<dbReference type="EMBL" id="CP139957">
    <property type="protein sequence ID" value="WPX09531.1"/>
    <property type="molecule type" value="Genomic_DNA"/>
</dbReference>
<dbReference type="Proteomes" id="UP001322744">
    <property type="component" value="Chromosome"/>
</dbReference>
<protein>
    <submittedName>
        <fullName evidence="2">SPASM domain-containing protein</fullName>
    </submittedName>
</protein>
<dbReference type="Gene3D" id="3.20.20.70">
    <property type="entry name" value="Aldolase class I"/>
    <property type="match status" value="1"/>
</dbReference>
<evidence type="ECO:0000313" key="3">
    <source>
        <dbReference type="Proteomes" id="UP001322744"/>
    </source>
</evidence>
<proteinExistence type="predicted"/>
<keyword evidence="3" id="KW-1185">Reference proteome</keyword>
<dbReference type="RefSeq" id="WP_045174271.1">
    <property type="nucleotide sequence ID" value="NZ_CP139957.1"/>
</dbReference>
<gene>
    <name evidence="2" type="ORF">SOJ16_000753</name>
</gene>
<dbReference type="InterPro" id="IPR013785">
    <property type="entry name" value="Aldolase_TIM"/>
</dbReference>
<dbReference type="InterPro" id="IPR058240">
    <property type="entry name" value="rSAM_sf"/>
</dbReference>
<dbReference type="NCBIfam" id="TIGR04085">
    <property type="entry name" value="rSAM_more_4Fe4S"/>
    <property type="match status" value="1"/>
</dbReference>
<feature type="domain" description="4Fe4S-binding SPASM" evidence="1">
    <location>
        <begin position="74"/>
        <end position="133"/>
    </location>
</feature>
<accession>A0ABZ0U1C8</accession>
<dbReference type="InterPro" id="IPR050377">
    <property type="entry name" value="Radical_SAM_PqqE_MftC-like"/>
</dbReference>
<dbReference type="PANTHER" id="PTHR11228:SF7">
    <property type="entry name" value="PQQA PEPTIDE CYCLASE"/>
    <property type="match status" value="1"/>
</dbReference>
<name>A0ABZ0U1C8_9FIRM</name>
<dbReference type="SUPFAM" id="SSF102114">
    <property type="entry name" value="Radical SAM enzymes"/>
    <property type="match status" value="1"/>
</dbReference>
<dbReference type="InterPro" id="IPR023885">
    <property type="entry name" value="4Fe4S-binding_SPASM_dom"/>
</dbReference>
<dbReference type="PANTHER" id="PTHR11228">
    <property type="entry name" value="RADICAL SAM DOMAIN PROTEIN"/>
    <property type="match status" value="1"/>
</dbReference>
<evidence type="ECO:0000313" key="2">
    <source>
        <dbReference type="EMBL" id="WPX09531.1"/>
    </source>
</evidence>
<evidence type="ECO:0000259" key="1">
    <source>
        <dbReference type="Pfam" id="PF13186"/>
    </source>
</evidence>
<sequence>MLTEVVKKSGAKQIRFGILMYLGKAKENQHLFPKMSLENITKIINTLKEKYQDENFFVGDADFKTDTLASQNNCGAGYQLLYIDSEGNVFPCPSFRYYLGNVRTDSLYNILSSSKLDVLKNLESPGSALCSECRNSVYCNSCSGVAYSLNFYKCKWKEQLRTE</sequence>
<organism evidence="2 3">
    <name type="scientific">Anaerocellum danielii</name>
    <dbReference type="NCBI Taxonomy" id="1387557"/>
    <lineage>
        <taxon>Bacteria</taxon>
        <taxon>Bacillati</taxon>
        <taxon>Bacillota</taxon>
        <taxon>Bacillota incertae sedis</taxon>
        <taxon>Caldicellulosiruptorales</taxon>
        <taxon>Caldicellulosiruptoraceae</taxon>
        <taxon>Anaerocellum</taxon>
    </lineage>
</organism>
<dbReference type="Pfam" id="PF13186">
    <property type="entry name" value="SPASM"/>
    <property type="match status" value="1"/>
</dbReference>
<reference evidence="2 3" key="1">
    <citation type="submission" date="2023-12" db="EMBL/GenBank/DDBJ databases">
        <authorList>
            <person name="Manesh M.J.H."/>
            <person name="Bing R.G."/>
            <person name="Willard D.J."/>
            <person name="Kelly R.M."/>
        </authorList>
    </citation>
    <scope>NUCLEOTIDE SEQUENCE [LARGE SCALE GENOMIC DNA]</scope>
    <source>
        <strain evidence="2 3">DSM 8977</strain>
    </source>
</reference>